<organism evidence="6 7">
    <name type="scientific">Epilithonimonas zeae</name>
    <dbReference type="NCBI Taxonomy" id="1416779"/>
    <lineage>
        <taxon>Bacteria</taxon>
        <taxon>Pseudomonadati</taxon>
        <taxon>Bacteroidota</taxon>
        <taxon>Flavobacteriia</taxon>
        <taxon>Flavobacteriales</taxon>
        <taxon>Weeksellaceae</taxon>
        <taxon>Chryseobacterium group</taxon>
        <taxon>Epilithonimonas</taxon>
    </lineage>
</organism>
<dbReference type="AlphaFoldDB" id="A0A1N6JK07"/>
<evidence type="ECO:0000256" key="4">
    <source>
        <dbReference type="ARBA" id="ARBA00023136"/>
    </source>
</evidence>
<evidence type="ECO:0000313" key="6">
    <source>
        <dbReference type="EMBL" id="SIO44563.1"/>
    </source>
</evidence>
<sequence>MSKNQQKSISRKSLIILKVFFRHYPSLPYISKWLLISLLIGALVGSASAFFLQTLDWVTNFRETHIWIIALLPLAGLFIGLMYHKMGKSVEAGNNLLIDTIHNPKEIIPFRMAPLVYLGTMITHLFGGSAGREGTAIQMAGSIADQFTRLLRLTSEERKILIISAIAAGFGSVFGTPLAGAIFGLEVFLIGRLKYNAIFPAFIASIIADLVTKLWKTHHTHYQINLIPELSFQNIFYALIAGICFGICAALFSKTIHRVGAFFKSKIKYPPLRPFIGGIIVIIGVWLLGTTKFIGLGIPTIQNSFQEQLMPYDFVLKMIFTIVTLASGFKGGEVTPLFFIGATLGNALSYFIPLPTALLAGMGFVAVFAGATNTPLACSVMAIELFGAECGVYVAIACVVSYLFSGMTTIYNRQMIGEAKHQRFQNNSGKRFNEL</sequence>
<name>A0A1N6JK07_9FLAO</name>
<evidence type="ECO:0000256" key="2">
    <source>
        <dbReference type="ARBA" id="ARBA00022692"/>
    </source>
</evidence>
<proteinExistence type="predicted"/>
<dbReference type="Pfam" id="PF00654">
    <property type="entry name" value="Voltage_CLC"/>
    <property type="match status" value="1"/>
</dbReference>
<dbReference type="PRINTS" id="PR00762">
    <property type="entry name" value="CLCHANNEL"/>
</dbReference>
<gene>
    <name evidence="6" type="ORF">SAMN05444409_3488</name>
</gene>
<dbReference type="InterPro" id="IPR014743">
    <property type="entry name" value="Cl-channel_core"/>
</dbReference>
<reference evidence="7" key="1">
    <citation type="submission" date="2016-11" db="EMBL/GenBank/DDBJ databases">
        <authorList>
            <person name="Varghese N."/>
            <person name="Submissions S."/>
        </authorList>
    </citation>
    <scope>NUCLEOTIDE SEQUENCE [LARGE SCALE GENOMIC DNA]</scope>
    <source>
        <strain evidence="7">DSM 27623</strain>
    </source>
</reference>
<feature type="transmembrane region" description="Helical" evidence="5">
    <location>
        <begin position="272"/>
        <end position="289"/>
    </location>
</feature>
<dbReference type="OrthoDB" id="9767361at2"/>
<accession>A0A1N6JK07</accession>
<dbReference type="InterPro" id="IPR050368">
    <property type="entry name" value="ClC-type_chloride_channel"/>
</dbReference>
<keyword evidence="3 5" id="KW-1133">Transmembrane helix</keyword>
<feature type="transmembrane region" description="Helical" evidence="5">
    <location>
        <begin position="392"/>
        <end position="411"/>
    </location>
</feature>
<dbReference type="InterPro" id="IPR001807">
    <property type="entry name" value="ClC"/>
</dbReference>
<evidence type="ECO:0000256" key="3">
    <source>
        <dbReference type="ARBA" id="ARBA00022989"/>
    </source>
</evidence>
<dbReference type="EMBL" id="FSRK01000003">
    <property type="protein sequence ID" value="SIO44563.1"/>
    <property type="molecule type" value="Genomic_DNA"/>
</dbReference>
<dbReference type="GO" id="GO:0016020">
    <property type="term" value="C:membrane"/>
    <property type="evidence" value="ECO:0007669"/>
    <property type="project" value="UniProtKB-SubCell"/>
</dbReference>
<feature type="transmembrane region" description="Helical" evidence="5">
    <location>
        <begin position="65"/>
        <end position="83"/>
    </location>
</feature>
<dbReference type="SUPFAM" id="SSF81340">
    <property type="entry name" value="Clc chloride channel"/>
    <property type="match status" value="1"/>
</dbReference>
<protein>
    <submittedName>
        <fullName evidence="6">H+/Cl-antiporter ClcA</fullName>
    </submittedName>
</protein>
<dbReference type="RefSeq" id="WP_083600811.1">
    <property type="nucleotide sequence ID" value="NZ_FSRK01000003.1"/>
</dbReference>
<dbReference type="CDD" id="cd03682">
    <property type="entry name" value="ClC_sycA_like"/>
    <property type="match status" value="1"/>
</dbReference>
<comment type="subcellular location">
    <subcellularLocation>
        <location evidence="1">Membrane</location>
        <topology evidence="1">Multi-pass membrane protein</topology>
    </subcellularLocation>
</comment>
<dbReference type="GO" id="GO:0015108">
    <property type="term" value="F:chloride transmembrane transporter activity"/>
    <property type="evidence" value="ECO:0007669"/>
    <property type="project" value="InterPro"/>
</dbReference>
<evidence type="ECO:0000256" key="1">
    <source>
        <dbReference type="ARBA" id="ARBA00004141"/>
    </source>
</evidence>
<dbReference type="Gene3D" id="1.10.3080.10">
    <property type="entry name" value="Clc chloride channel"/>
    <property type="match status" value="1"/>
</dbReference>
<evidence type="ECO:0000256" key="5">
    <source>
        <dbReference type="SAM" id="Phobius"/>
    </source>
</evidence>
<feature type="transmembrane region" description="Helical" evidence="5">
    <location>
        <begin position="197"/>
        <end position="215"/>
    </location>
</feature>
<keyword evidence="7" id="KW-1185">Reference proteome</keyword>
<keyword evidence="4 5" id="KW-0472">Membrane</keyword>
<dbReference type="PANTHER" id="PTHR43427">
    <property type="entry name" value="CHLORIDE CHANNEL PROTEIN CLC-E"/>
    <property type="match status" value="1"/>
</dbReference>
<keyword evidence="2 5" id="KW-0812">Transmembrane</keyword>
<dbReference type="Proteomes" id="UP000185207">
    <property type="component" value="Unassembled WGS sequence"/>
</dbReference>
<feature type="transmembrane region" description="Helical" evidence="5">
    <location>
        <begin position="160"/>
        <end position="185"/>
    </location>
</feature>
<dbReference type="PANTHER" id="PTHR43427:SF12">
    <property type="entry name" value="CHLORIDE TRANSPORTER"/>
    <property type="match status" value="1"/>
</dbReference>
<feature type="transmembrane region" description="Helical" evidence="5">
    <location>
        <begin position="235"/>
        <end position="252"/>
    </location>
</feature>
<evidence type="ECO:0000313" key="7">
    <source>
        <dbReference type="Proteomes" id="UP000185207"/>
    </source>
</evidence>